<organism evidence="2 3">
    <name type="scientific">Parafrankia colletiae</name>
    <dbReference type="NCBI Taxonomy" id="573497"/>
    <lineage>
        <taxon>Bacteria</taxon>
        <taxon>Bacillati</taxon>
        <taxon>Actinomycetota</taxon>
        <taxon>Actinomycetes</taxon>
        <taxon>Frankiales</taxon>
        <taxon>Frankiaceae</taxon>
        <taxon>Parafrankia</taxon>
    </lineage>
</organism>
<dbReference type="PROSITE" id="PS51857">
    <property type="entry name" value="CSD_2"/>
    <property type="match status" value="1"/>
</dbReference>
<feature type="domain" description="CSD" evidence="1">
    <location>
        <begin position="1"/>
        <end position="64"/>
    </location>
</feature>
<comment type="caution">
    <text evidence="2">The sequence shown here is derived from an EMBL/GenBank/DDBJ whole genome shotgun (WGS) entry which is preliminary data.</text>
</comment>
<keyword evidence="3" id="KW-1185">Reference proteome</keyword>
<dbReference type="SMART" id="SM00357">
    <property type="entry name" value="CSP"/>
    <property type="match status" value="1"/>
</dbReference>
<dbReference type="Proteomes" id="UP000179627">
    <property type="component" value="Unassembled WGS sequence"/>
</dbReference>
<name>A0A1S1QAU3_9ACTN</name>
<proteinExistence type="predicted"/>
<gene>
    <name evidence="2" type="ORF">CC117_08260</name>
</gene>
<dbReference type="SUPFAM" id="SSF50249">
    <property type="entry name" value="Nucleic acid-binding proteins"/>
    <property type="match status" value="1"/>
</dbReference>
<dbReference type="EMBL" id="MBLM01000163">
    <property type="protein sequence ID" value="OHV29344.1"/>
    <property type="molecule type" value="Genomic_DNA"/>
</dbReference>
<sequence length="131" mass="14457">MPTGRVKWFDVERGFGFLSRDDGEDVFVHKAALPTGVDRLKPGDRVEFGVAAGRRGDQALSVRILAAPPSVAKAAANANRRSPDELHSMVEDMIQILDDIQGELRRGRYPDRRAAQKVAKVVHAVANELER</sequence>
<accession>A0A1S1QAU3</accession>
<dbReference type="Pfam" id="PF00313">
    <property type="entry name" value="CSD"/>
    <property type="match status" value="1"/>
</dbReference>
<dbReference type="AlphaFoldDB" id="A0A1S1QAU3"/>
<dbReference type="InterPro" id="IPR012340">
    <property type="entry name" value="NA-bd_OB-fold"/>
</dbReference>
<dbReference type="InterPro" id="IPR002059">
    <property type="entry name" value="CSP_DNA-bd"/>
</dbReference>
<dbReference type="PANTHER" id="PTHR11544">
    <property type="entry name" value="COLD SHOCK DOMAIN CONTAINING PROTEINS"/>
    <property type="match status" value="1"/>
</dbReference>
<protein>
    <submittedName>
        <fullName evidence="2">Cold-shock protein</fullName>
    </submittedName>
</protein>
<dbReference type="InterPro" id="IPR011129">
    <property type="entry name" value="CSD"/>
</dbReference>
<dbReference type="PRINTS" id="PR00050">
    <property type="entry name" value="COLDSHOCK"/>
</dbReference>
<dbReference type="RefSeq" id="WP_071090990.1">
    <property type="nucleotide sequence ID" value="NZ_MBLM01000163.1"/>
</dbReference>
<evidence type="ECO:0000313" key="3">
    <source>
        <dbReference type="Proteomes" id="UP000179627"/>
    </source>
</evidence>
<dbReference type="Gene3D" id="2.40.50.140">
    <property type="entry name" value="Nucleic acid-binding proteins"/>
    <property type="match status" value="1"/>
</dbReference>
<dbReference type="GO" id="GO:0003676">
    <property type="term" value="F:nucleic acid binding"/>
    <property type="evidence" value="ECO:0007669"/>
    <property type="project" value="InterPro"/>
</dbReference>
<evidence type="ECO:0000313" key="2">
    <source>
        <dbReference type="EMBL" id="OHV29344.1"/>
    </source>
</evidence>
<reference evidence="3" key="1">
    <citation type="submission" date="2016-07" db="EMBL/GenBank/DDBJ databases">
        <title>Sequence Frankia sp. strain CcI1.17.</title>
        <authorList>
            <person name="Ghodhbane-Gtari F."/>
            <person name="Swanson E."/>
            <person name="Gueddou A."/>
            <person name="Morris K."/>
            <person name="Hezbri K."/>
            <person name="Ktari A."/>
            <person name="Nouioui I."/>
            <person name="Abebe-Akele F."/>
            <person name="Simpson S."/>
            <person name="Thomas K."/>
            <person name="Gtari M."/>
            <person name="Tisa L.S."/>
            <person name="Hurst S."/>
        </authorList>
    </citation>
    <scope>NUCLEOTIDE SEQUENCE [LARGE SCALE GENOMIC DNA]</scope>
    <source>
        <strain evidence="3">Cc1.17</strain>
    </source>
</reference>
<dbReference type="CDD" id="cd04458">
    <property type="entry name" value="CSP_CDS"/>
    <property type="match status" value="1"/>
</dbReference>
<dbReference type="OrthoDB" id="7477356at2"/>
<dbReference type="InterPro" id="IPR050181">
    <property type="entry name" value="Cold_shock_domain"/>
</dbReference>
<evidence type="ECO:0000259" key="1">
    <source>
        <dbReference type="PROSITE" id="PS51857"/>
    </source>
</evidence>